<dbReference type="AlphaFoldDB" id="R7UUC4"/>
<name>R7UUC4_CAPTE</name>
<dbReference type="EMBL" id="KB297953">
    <property type="protein sequence ID" value="ELU09795.1"/>
    <property type="molecule type" value="Genomic_DNA"/>
</dbReference>
<keyword evidence="4" id="KW-1185">Reference proteome</keyword>
<sequence>MLPFDTMGFEEEGSKGIPILPPIERKGYIRPISPISRKQAQYFSKIELEPTKKQTLKADTEDLEGSFTITHRVEPLGRKLKNIAPRPCPSVHKSSDDIQVLRRPLSAIQEEESTRERACSLGTIITSEKRTPDSSPSRKPKSAWSSSPRHSPLPRQKLDKSKMDCPPLNRLKPITKKSLKNLSHSDNHTMNFDVQDFGLEDLEGSEQLSNSAPCGSYMSMAAKVKRSESPRRRSSSMSGIKCKTTSPNKNREKGLEDRESKVLRRLHASLGANESSEKRRAEKIRASFTR</sequence>
<feature type="compositionally biased region" description="Basic and acidic residues" evidence="1">
    <location>
        <begin position="249"/>
        <end position="262"/>
    </location>
</feature>
<accession>R7UUC4</accession>
<evidence type="ECO:0000313" key="4">
    <source>
        <dbReference type="Proteomes" id="UP000014760"/>
    </source>
</evidence>
<reference evidence="4" key="1">
    <citation type="submission" date="2012-12" db="EMBL/GenBank/DDBJ databases">
        <authorList>
            <person name="Hellsten U."/>
            <person name="Grimwood J."/>
            <person name="Chapman J.A."/>
            <person name="Shapiro H."/>
            <person name="Aerts A."/>
            <person name="Otillar R.P."/>
            <person name="Terry A.Y."/>
            <person name="Boore J.L."/>
            <person name="Simakov O."/>
            <person name="Marletaz F."/>
            <person name="Cho S.-J."/>
            <person name="Edsinger-Gonzales E."/>
            <person name="Havlak P."/>
            <person name="Kuo D.-H."/>
            <person name="Larsson T."/>
            <person name="Lv J."/>
            <person name="Arendt D."/>
            <person name="Savage R."/>
            <person name="Osoegawa K."/>
            <person name="de Jong P."/>
            <person name="Lindberg D.R."/>
            <person name="Seaver E.C."/>
            <person name="Weisblat D.A."/>
            <person name="Putnam N.H."/>
            <person name="Grigoriev I.V."/>
            <person name="Rokhsar D.S."/>
        </authorList>
    </citation>
    <scope>NUCLEOTIDE SEQUENCE</scope>
    <source>
        <strain evidence="4">I ESC-2004</strain>
    </source>
</reference>
<dbReference type="EnsemblMetazoa" id="CapteT220863">
    <property type="protein sequence ID" value="CapteP220863"/>
    <property type="gene ID" value="CapteG220863"/>
</dbReference>
<evidence type="ECO:0000256" key="1">
    <source>
        <dbReference type="SAM" id="MobiDB-lite"/>
    </source>
</evidence>
<evidence type="ECO:0000313" key="2">
    <source>
        <dbReference type="EMBL" id="ELU09795.1"/>
    </source>
</evidence>
<reference evidence="3" key="3">
    <citation type="submission" date="2015-06" db="UniProtKB">
        <authorList>
            <consortium name="EnsemblMetazoa"/>
        </authorList>
    </citation>
    <scope>IDENTIFICATION</scope>
</reference>
<organism evidence="2">
    <name type="scientific">Capitella teleta</name>
    <name type="common">Polychaete worm</name>
    <dbReference type="NCBI Taxonomy" id="283909"/>
    <lineage>
        <taxon>Eukaryota</taxon>
        <taxon>Metazoa</taxon>
        <taxon>Spiralia</taxon>
        <taxon>Lophotrochozoa</taxon>
        <taxon>Annelida</taxon>
        <taxon>Polychaeta</taxon>
        <taxon>Sedentaria</taxon>
        <taxon>Scolecida</taxon>
        <taxon>Capitellidae</taxon>
        <taxon>Capitella</taxon>
    </lineage>
</organism>
<reference evidence="2 4" key="2">
    <citation type="journal article" date="2013" name="Nature">
        <title>Insights into bilaterian evolution from three spiralian genomes.</title>
        <authorList>
            <person name="Simakov O."/>
            <person name="Marletaz F."/>
            <person name="Cho S.J."/>
            <person name="Edsinger-Gonzales E."/>
            <person name="Havlak P."/>
            <person name="Hellsten U."/>
            <person name="Kuo D.H."/>
            <person name="Larsson T."/>
            <person name="Lv J."/>
            <person name="Arendt D."/>
            <person name="Savage R."/>
            <person name="Osoegawa K."/>
            <person name="de Jong P."/>
            <person name="Grimwood J."/>
            <person name="Chapman J.A."/>
            <person name="Shapiro H."/>
            <person name="Aerts A."/>
            <person name="Otillar R.P."/>
            <person name="Terry A.Y."/>
            <person name="Boore J.L."/>
            <person name="Grigoriev I.V."/>
            <person name="Lindberg D.R."/>
            <person name="Seaver E.C."/>
            <person name="Weisblat D.A."/>
            <person name="Putnam N.H."/>
            <person name="Rokhsar D.S."/>
        </authorList>
    </citation>
    <scope>NUCLEOTIDE SEQUENCE</scope>
    <source>
        <strain evidence="2 4">I ESC-2004</strain>
    </source>
</reference>
<feature type="region of interest" description="Disordered" evidence="1">
    <location>
        <begin position="105"/>
        <end position="188"/>
    </location>
</feature>
<feature type="region of interest" description="Disordered" evidence="1">
    <location>
        <begin position="224"/>
        <end position="290"/>
    </location>
</feature>
<feature type="compositionally biased region" description="Basic and acidic residues" evidence="1">
    <location>
        <begin position="275"/>
        <end position="290"/>
    </location>
</feature>
<dbReference type="HOGENOM" id="CLU_960570_0_0_1"/>
<dbReference type="Proteomes" id="UP000014760">
    <property type="component" value="Unassembled WGS sequence"/>
</dbReference>
<evidence type="ECO:0000313" key="3">
    <source>
        <dbReference type="EnsemblMetazoa" id="CapteP220863"/>
    </source>
</evidence>
<protein>
    <submittedName>
        <fullName evidence="2 3">Uncharacterized protein</fullName>
    </submittedName>
</protein>
<gene>
    <name evidence="2" type="ORF">CAPTEDRAFT_220863</name>
</gene>
<dbReference type="EMBL" id="AMQN01006261">
    <property type="status" value="NOT_ANNOTATED_CDS"/>
    <property type="molecule type" value="Genomic_DNA"/>
</dbReference>
<proteinExistence type="predicted"/>
<feature type="compositionally biased region" description="Polar residues" evidence="1">
    <location>
        <begin position="133"/>
        <end position="149"/>
    </location>
</feature>